<proteinExistence type="predicted"/>
<evidence type="ECO:0000313" key="3">
    <source>
        <dbReference type="EMBL" id="PYI27704.1"/>
    </source>
</evidence>
<accession>A0A2V5I054</accession>
<evidence type="ECO:0000313" key="4">
    <source>
        <dbReference type="Proteomes" id="UP000248817"/>
    </source>
</evidence>
<name>A0A2V5I054_9EURO</name>
<dbReference type="EMBL" id="KZ825564">
    <property type="protein sequence ID" value="PYI27704.1"/>
    <property type="molecule type" value="Genomic_DNA"/>
</dbReference>
<feature type="transmembrane region" description="Helical" evidence="2">
    <location>
        <begin position="127"/>
        <end position="147"/>
    </location>
</feature>
<keyword evidence="4" id="KW-1185">Reference proteome</keyword>
<dbReference type="AlphaFoldDB" id="A0A2V5I054"/>
<keyword evidence="2" id="KW-1133">Transmembrane helix</keyword>
<feature type="transmembrane region" description="Helical" evidence="2">
    <location>
        <begin position="167"/>
        <end position="187"/>
    </location>
</feature>
<reference evidence="3 4" key="1">
    <citation type="submission" date="2018-02" db="EMBL/GenBank/DDBJ databases">
        <title>The genomes of Aspergillus section Nigri reveals drivers in fungal speciation.</title>
        <authorList>
            <consortium name="DOE Joint Genome Institute"/>
            <person name="Vesth T.C."/>
            <person name="Nybo J."/>
            <person name="Theobald S."/>
            <person name="Brandl J."/>
            <person name="Frisvad J.C."/>
            <person name="Nielsen K.F."/>
            <person name="Lyhne E.K."/>
            <person name="Kogle M.E."/>
            <person name="Kuo A."/>
            <person name="Riley R."/>
            <person name="Clum A."/>
            <person name="Nolan M."/>
            <person name="Lipzen A."/>
            <person name="Salamov A."/>
            <person name="Henrissat B."/>
            <person name="Wiebenga A."/>
            <person name="De vries R.P."/>
            <person name="Grigoriev I.V."/>
            <person name="Mortensen U.H."/>
            <person name="Andersen M.R."/>
            <person name="Baker S.E."/>
        </authorList>
    </citation>
    <scope>NUCLEOTIDE SEQUENCE [LARGE SCALE GENOMIC DNA]</scope>
    <source>
        <strain evidence="3 4">CBS 114.80</strain>
    </source>
</reference>
<feature type="region of interest" description="Disordered" evidence="1">
    <location>
        <begin position="193"/>
        <end position="278"/>
    </location>
</feature>
<feature type="region of interest" description="Disordered" evidence="1">
    <location>
        <begin position="1"/>
        <end position="114"/>
    </location>
</feature>
<feature type="compositionally biased region" description="Gly residues" evidence="1">
    <location>
        <begin position="193"/>
        <end position="204"/>
    </location>
</feature>
<evidence type="ECO:0000256" key="1">
    <source>
        <dbReference type="SAM" id="MobiDB-lite"/>
    </source>
</evidence>
<gene>
    <name evidence="3" type="ORF">BP00DRAFT_14409</name>
</gene>
<feature type="compositionally biased region" description="Low complexity" evidence="1">
    <location>
        <begin position="205"/>
        <end position="221"/>
    </location>
</feature>
<keyword evidence="2" id="KW-0812">Transmembrane</keyword>
<keyword evidence="2" id="KW-0472">Membrane</keyword>
<dbReference type="Proteomes" id="UP000248817">
    <property type="component" value="Unassembled WGS sequence"/>
</dbReference>
<evidence type="ECO:0000256" key="2">
    <source>
        <dbReference type="SAM" id="Phobius"/>
    </source>
</evidence>
<feature type="compositionally biased region" description="Polar residues" evidence="1">
    <location>
        <begin position="1"/>
        <end position="14"/>
    </location>
</feature>
<feature type="compositionally biased region" description="Basic residues" evidence="1">
    <location>
        <begin position="89"/>
        <end position="101"/>
    </location>
</feature>
<organism evidence="3 4">
    <name type="scientific">Aspergillus indologenus CBS 114.80</name>
    <dbReference type="NCBI Taxonomy" id="1450541"/>
    <lineage>
        <taxon>Eukaryota</taxon>
        <taxon>Fungi</taxon>
        <taxon>Dikarya</taxon>
        <taxon>Ascomycota</taxon>
        <taxon>Pezizomycotina</taxon>
        <taxon>Eurotiomycetes</taxon>
        <taxon>Eurotiomycetidae</taxon>
        <taxon>Eurotiales</taxon>
        <taxon>Aspergillaceae</taxon>
        <taxon>Aspergillus</taxon>
        <taxon>Aspergillus subgen. Circumdati</taxon>
    </lineage>
</organism>
<sequence length="398" mass="39846">MSAARETSPSSTSLERAGSTGGGSIRRSARGLSTGTTERARRRRALTAERTGGRGALATNGAGRRSATGETRRRSTLTSEARRATAGKPRGRRALATKRTRGERATNGAGGRGALGRAAARAGRATLVALSTVSALVGGSLGGRTLVLLELAALDLLLGFRGSVVRGLALLVAAVAAVAAVVAVTLLRGAGGRSTLGETGGGGTSREAGGRSTTGETGGRSTAREARGGSATLTTKAARGRGAVGESGGNSASKRAGRRGTAEATRRSSGGSRATLSEGGRDLDLTLLVVLRATGRSSTGDGHRGECLTASGSISRITVSTMLTEATRATGGSRSGRARRRGVLEGRSTGGLHTSLCGSLLAEDGQGGGVAQDTGDGKCGELHLVNWVYGWEGQVTDN</sequence>
<protein>
    <submittedName>
        <fullName evidence="3">Uncharacterized protein</fullName>
    </submittedName>
</protein>